<evidence type="ECO:0000313" key="3">
    <source>
        <dbReference type="Proteomes" id="UP000239710"/>
    </source>
</evidence>
<dbReference type="RefSeq" id="WP_104536819.1">
    <property type="nucleotide sequence ID" value="NZ_MDCE01000004.1"/>
</dbReference>
<feature type="signal peptide" evidence="1">
    <location>
        <begin position="1"/>
        <end position="35"/>
    </location>
</feature>
<comment type="caution">
    <text evidence="2">The sequence shown here is derived from an EMBL/GenBank/DDBJ whole genome shotgun (WGS) entry which is preliminary data.</text>
</comment>
<gene>
    <name evidence="2" type="ORF">XbrCFBP1976_03425</name>
</gene>
<evidence type="ECO:0000313" key="2">
    <source>
        <dbReference type="EMBL" id="PPV08277.1"/>
    </source>
</evidence>
<reference evidence="2 3" key="1">
    <citation type="submission" date="2016-08" db="EMBL/GenBank/DDBJ databases">
        <title>Evolution of the type three secretion system and type three effector repertoires in Xanthomonas.</title>
        <authorList>
            <person name="Merda D."/>
            <person name="Briand M."/>
            <person name="Bosis E."/>
            <person name="Rousseau C."/>
            <person name="Portier P."/>
            <person name="Jacques M.-A."/>
            <person name="Fischer-Le Saux M."/>
        </authorList>
    </citation>
    <scope>NUCLEOTIDE SEQUENCE [LARGE SCALE GENOMIC DNA]</scope>
    <source>
        <strain evidence="2 3">CFBP1976</strain>
    </source>
</reference>
<dbReference type="Proteomes" id="UP000239710">
    <property type="component" value="Unassembled WGS sequence"/>
</dbReference>
<name>A0ABX5BUC9_9XANT</name>
<accession>A0ABX5BUC9</accession>
<proteinExistence type="predicted"/>
<organism evidence="2 3">
    <name type="scientific">Xanthomonas bromi</name>
    <dbReference type="NCBI Taxonomy" id="56449"/>
    <lineage>
        <taxon>Bacteria</taxon>
        <taxon>Pseudomonadati</taxon>
        <taxon>Pseudomonadota</taxon>
        <taxon>Gammaproteobacteria</taxon>
        <taxon>Lysobacterales</taxon>
        <taxon>Lysobacteraceae</taxon>
        <taxon>Xanthomonas</taxon>
    </lineage>
</organism>
<dbReference type="EMBL" id="MDCE01000004">
    <property type="protein sequence ID" value="PPV08277.1"/>
    <property type="molecule type" value="Genomic_DNA"/>
</dbReference>
<keyword evidence="1" id="KW-0732">Signal</keyword>
<keyword evidence="3" id="KW-1185">Reference proteome</keyword>
<feature type="chain" id="PRO_5047466360" evidence="1">
    <location>
        <begin position="36"/>
        <end position="65"/>
    </location>
</feature>
<sequence>MQIPTLKEIDMPIFNQAIKATFFLTLLVSSSHAAAACGVVAHIEGSISGWPTRVANSSNDRLRTA</sequence>
<protein>
    <submittedName>
        <fullName evidence="2">Uncharacterized protein</fullName>
    </submittedName>
</protein>
<evidence type="ECO:0000256" key="1">
    <source>
        <dbReference type="SAM" id="SignalP"/>
    </source>
</evidence>